<feature type="domain" description="Rhodanese" evidence="2">
    <location>
        <begin position="60"/>
        <end position="140"/>
    </location>
</feature>
<dbReference type="SMART" id="SM00450">
    <property type="entry name" value="RHOD"/>
    <property type="match status" value="1"/>
</dbReference>
<dbReference type="AlphaFoldDB" id="A0A2T4U2G6"/>
<sequence length="140" mass="16072">MVIYPYRYLAMSNKKGESKQMDFFINMAFAAAAVFLFWKMFMPAKGVKNISTEELKSRLGEKDVQYIDVRTPAEYKGNHIRDFKNIPLHQLSSKSDKLDKSRETMLICQSGMRSSRAAKTLKKQGFTNVVNVKGGMSSWR</sequence>
<dbReference type="Gene3D" id="3.40.250.10">
    <property type="entry name" value="Rhodanese-like domain"/>
    <property type="match status" value="1"/>
</dbReference>
<dbReference type="SUPFAM" id="SSF52821">
    <property type="entry name" value="Rhodanese/Cell cycle control phosphatase"/>
    <property type="match status" value="1"/>
</dbReference>
<dbReference type="PANTHER" id="PTHR43031:SF17">
    <property type="entry name" value="SULFURTRANSFERASE YTWF-RELATED"/>
    <property type="match status" value="1"/>
</dbReference>
<reference evidence="3 4" key="1">
    <citation type="submission" date="2018-03" db="EMBL/GenBank/DDBJ databases">
        <title>Alkalicoccus saliphilus sp. nov., isolated from a mineral pool.</title>
        <authorList>
            <person name="Zhao B."/>
        </authorList>
    </citation>
    <scope>NUCLEOTIDE SEQUENCE [LARGE SCALE GENOMIC DNA]</scope>
    <source>
        <strain evidence="3 4">6AG</strain>
    </source>
</reference>
<dbReference type="OrthoDB" id="9800872at2"/>
<dbReference type="EMBL" id="PZJJ01000044">
    <property type="protein sequence ID" value="PTL37545.1"/>
    <property type="molecule type" value="Genomic_DNA"/>
</dbReference>
<evidence type="ECO:0000256" key="1">
    <source>
        <dbReference type="SAM" id="Phobius"/>
    </source>
</evidence>
<feature type="transmembrane region" description="Helical" evidence="1">
    <location>
        <begin position="21"/>
        <end position="41"/>
    </location>
</feature>
<evidence type="ECO:0000313" key="3">
    <source>
        <dbReference type="EMBL" id="PTL37545.1"/>
    </source>
</evidence>
<keyword evidence="1" id="KW-0472">Membrane</keyword>
<gene>
    <name evidence="3" type="ORF">C6Y45_15870</name>
</gene>
<protein>
    <submittedName>
        <fullName evidence="3">Rhodanese</fullName>
    </submittedName>
</protein>
<keyword evidence="1" id="KW-1133">Transmembrane helix</keyword>
<comment type="caution">
    <text evidence="3">The sequence shown here is derived from an EMBL/GenBank/DDBJ whole genome shotgun (WGS) entry which is preliminary data.</text>
</comment>
<keyword evidence="1" id="KW-0812">Transmembrane</keyword>
<dbReference type="CDD" id="cd00158">
    <property type="entry name" value="RHOD"/>
    <property type="match status" value="1"/>
</dbReference>
<accession>A0A2T4U2G6</accession>
<dbReference type="InterPro" id="IPR001763">
    <property type="entry name" value="Rhodanese-like_dom"/>
</dbReference>
<dbReference type="PANTHER" id="PTHR43031">
    <property type="entry name" value="FAD-DEPENDENT OXIDOREDUCTASE"/>
    <property type="match status" value="1"/>
</dbReference>
<dbReference type="Proteomes" id="UP000240509">
    <property type="component" value="Unassembled WGS sequence"/>
</dbReference>
<evidence type="ECO:0000313" key="4">
    <source>
        <dbReference type="Proteomes" id="UP000240509"/>
    </source>
</evidence>
<keyword evidence="4" id="KW-1185">Reference proteome</keyword>
<evidence type="ECO:0000259" key="2">
    <source>
        <dbReference type="PROSITE" id="PS50206"/>
    </source>
</evidence>
<dbReference type="PROSITE" id="PS50206">
    <property type="entry name" value="RHODANESE_3"/>
    <property type="match status" value="1"/>
</dbReference>
<dbReference type="InterPro" id="IPR050229">
    <property type="entry name" value="GlpE_sulfurtransferase"/>
</dbReference>
<dbReference type="Pfam" id="PF00581">
    <property type="entry name" value="Rhodanese"/>
    <property type="match status" value="1"/>
</dbReference>
<name>A0A2T4U2G6_9BACI</name>
<dbReference type="InterPro" id="IPR036873">
    <property type="entry name" value="Rhodanese-like_dom_sf"/>
</dbReference>
<organism evidence="3 4">
    <name type="scientific">Alkalicoccus saliphilus</name>
    <dbReference type="NCBI Taxonomy" id="200989"/>
    <lineage>
        <taxon>Bacteria</taxon>
        <taxon>Bacillati</taxon>
        <taxon>Bacillota</taxon>
        <taxon>Bacilli</taxon>
        <taxon>Bacillales</taxon>
        <taxon>Bacillaceae</taxon>
        <taxon>Alkalicoccus</taxon>
    </lineage>
</organism>
<proteinExistence type="predicted"/>